<accession>A0A4R6JYE9</accession>
<organism evidence="1 2">
    <name type="scientific">Paractinoplanes brasiliensis</name>
    <dbReference type="NCBI Taxonomy" id="52695"/>
    <lineage>
        <taxon>Bacteria</taxon>
        <taxon>Bacillati</taxon>
        <taxon>Actinomycetota</taxon>
        <taxon>Actinomycetes</taxon>
        <taxon>Micromonosporales</taxon>
        <taxon>Micromonosporaceae</taxon>
        <taxon>Paractinoplanes</taxon>
    </lineage>
</organism>
<proteinExistence type="predicted"/>
<dbReference type="OrthoDB" id="3296389at2"/>
<evidence type="ECO:0000313" key="1">
    <source>
        <dbReference type="EMBL" id="TDO39785.1"/>
    </source>
</evidence>
<evidence type="ECO:0000313" key="2">
    <source>
        <dbReference type="Proteomes" id="UP000294901"/>
    </source>
</evidence>
<dbReference type="AlphaFoldDB" id="A0A4R6JYE9"/>
<name>A0A4R6JYE9_9ACTN</name>
<sequence>MPDNAERRLNKILDALGDNAEDIAHLLEFGGWRGQPHDVNSCPVALYLRTVVTDVTDASVSSEQAKVHTADGSDIAVNLTPAVAGFVLAFDLGVYPGLVATATDDNGDVIDELDR</sequence>
<comment type="caution">
    <text evidence="1">The sequence shown here is derived from an EMBL/GenBank/DDBJ whole genome shotgun (WGS) entry which is preliminary data.</text>
</comment>
<dbReference type="Proteomes" id="UP000294901">
    <property type="component" value="Unassembled WGS sequence"/>
</dbReference>
<reference evidence="1 2" key="1">
    <citation type="submission" date="2019-03" db="EMBL/GenBank/DDBJ databases">
        <title>Sequencing the genomes of 1000 actinobacteria strains.</title>
        <authorList>
            <person name="Klenk H.-P."/>
        </authorList>
    </citation>
    <scope>NUCLEOTIDE SEQUENCE [LARGE SCALE GENOMIC DNA]</scope>
    <source>
        <strain evidence="1 2">DSM 43805</strain>
    </source>
</reference>
<dbReference type="EMBL" id="SNWR01000001">
    <property type="protein sequence ID" value="TDO39785.1"/>
    <property type="molecule type" value="Genomic_DNA"/>
</dbReference>
<keyword evidence="2" id="KW-1185">Reference proteome</keyword>
<gene>
    <name evidence="1" type="ORF">C8E87_3485</name>
</gene>
<protein>
    <submittedName>
        <fullName evidence="1">Uncharacterized protein</fullName>
    </submittedName>
</protein>
<dbReference type="RefSeq" id="WP_133874061.1">
    <property type="nucleotide sequence ID" value="NZ_BOMD01000054.1"/>
</dbReference>